<dbReference type="EMBL" id="UINC01002558">
    <property type="protein sequence ID" value="SUZ97965.1"/>
    <property type="molecule type" value="Genomic_DNA"/>
</dbReference>
<protein>
    <recommendedName>
        <fullName evidence="1">Fe2OG dioxygenase domain-containing protein</fullName>
    </recommendedName>
</protein>
<dbReference type="PRINTS" id="PR00682">
    <property type="entry name" value="IPNSYNTHASE"/>
</dbReference>
<dbReference type="InterPro" id="IPR050231">
    <property type="entry name" value="Iron_ascorbate_oxido_reductase"/>
</dbReference>
<dbReference type="AlphaFoldDB" id="A0A381S1H0"/>
<reference evidence="2" key="1">
    <citation type="submission" date="2018-05" db="EMBL/GenBank/DDBJ databases">
        <authorList>
            <person name="Lanie J.A."/>
            <person name="Ng W.-L."/>
            <person name="Kazmierczak K.M."/>
            <person name="Andrzejewski T.M."/>
            <person name="Davidsen T.M."/>
            <person name="Wayne K.J."/>
            <person name="Tettelin H."/>
            <person name="Glass J.I."/>
            <person name="Rusch D."/>
            <person name="Podicherti R."/>
            <person name="Tsui H.-C.T."/>
            <person name="Winkler M.E."/>
        </authorList>
    </citation>
    <scope>NUCLEOTIDE SEQUENCE</scope>
</reference>
<evidence type="ECO:0000259" key="1">
    <source>
        <dbReference type="PROSITE" id="PS51471"/>
    </source>
</evidence>
<dbReference type="InterPro" id="IPR044861">
    <property type="entry name" value="IPNS-like_FE2OG_OXY"/>
</dbReference>
<gene>
    <name evidence="2" type="ORF">METZ01_LOCUS50819</name>
</gene>
<dbReference type="InterPro" id="IPR027443">
    <property type="entry name" value="IPNS-like_sf"/>
</dbReference>
<dbReference type="Pfam" id="PF03171">
    <property type="entry name" value="2OG-FeII_Oxy"/>
    <property type="match status" value="1"/>
</dbReference>
<dbReference type="InterPro" id="IPR005123">
    <property type="entry name" value="Oxoglu/Fe-dep_dioxygenase_dom"/>
</dbReference>
<dbReference type="SUPFAM" id="SSF51197">
    <property type="entry name" value="Clavaminate synthase-like"/>
    <property type="match status" value="1"/>
</dbReference>
<dbReference type="PROSITE" id="PS51471">
    <property type="entry name" value="FE2OG_OXY"/>
    <property type="match status" value="1"/>
</dbReference>
<proteinExistence type="predicted"/>
<dbReference type="InterPro" id="IPR026992">
    <property type="entry name" value="DIOX_N"/>
</dbReference>
<dbReference type="Gene3D" id="2.60.120.330">
    <property type="entry name" value="B-lactam Antibiotic, Isopenicillin N Synthase, Chain"/>
    <property type="match status" value="1"/>
</dbReference>
<accession>A0A381S1H0</accession>
<name>A0A381S1H0_9ZZZZ</name>
<evidence type="ECO:0000313" key="2">
    <source>
        <dbReference type="EMBL" id="SUZ97965.1"/>
    </source>
</evidence>
<feature type="domain" description="Fe2OG dioxygenase" evidence="1">
    <location>
        <begin position="181"/>
        <end position="283"/>
    </location>
</feature>
<sequence length="324" mass="36624">MAYAQSKTIDIDSIPVIDTGPLHSGNSEAVQSVVSGIRQAAEKVGFFYIRNHGIPKDVIEQAYRAAQGFFSRPKEWKDSVKINANHHGYLTVGEAKMEQAERVDFKESFVWGLDLPDEHSSVTMENPFLGRNQWPDEMPEFKRSVYPFFEAGLQCGRDMMRAFALGMEIPEDSFLKATNEPIARSSIIHYPPQPEDLGVEQFGVAPHTDYGCLTLLWQDQVGGLEVQTREGEWVTAHPIENTLVVNVGDLLTRWTNEGFKSTPHRVVNRKGQERYSMVIAWDPNFDTVVDPSVVCKNGTQPLYPPVRCGDYVLSRFDSSFSYRQ</sequence>
<dbReference type="PANTHER" id="PTHR47990">
    <property type="entry name" value="2-OXOGLUTARATE (2OG) AND FE(II)-DEPENDENT OXYGENASE SUPERFAMILY PROTEIN-RELATED"/>
    <property type="match status" value="1"/>
</dbReference>
<dbReference type="Pfam" id="PF14226">
    <property type="entry name" value="DIOX_N"/>
    <property type="match status" value="1"/>
</dbReference>
<organism evidence="2">
    <name type="scientific">marine metagenome</name>
    <dbReference type="NCBI Taxonomy" id="408172"/>
    <lineage>
        <taxon>unclassified sequences</taxon>
        <taxon>metagenomes</taxon>
        <taxon>ecological metagenomes</taxon>
    </lineage>
</organism>